<proteinExistence type="predicted"/>
<dbReference type="AlphaFoldDB" id="A0A1A9V8J3"/>
<protein>
    <recommendedName>
        <fullName evidence="3">Mos1 transposase HTH domain-containing protein</fullName>
    </recommendedName>
</protein>
<dbReference type="VEuPathDB" id="VectorBase:GAUT029263"/>
<evidence type="ECO:0000313" key="2">
    <source>
        <dbReference type="Proteomes" id="UP000078200"/>
    </source>
</evidence>
<reference evidence="1" key="1">
    <citation type="submission" date="2020-05" db="UniProtKB">
        <authorList>
            <consortium name="EnsemblMetazoa"/>
        </authorList>
    </citation>
    <scope>IDENTIFICATION</scope>
    <source>
        <strain evidence="1">TTRI</strain>
    </source>
</reference>
<accession>A0A1A9V8J3</accession>
<evidence type="ECO:0000313" key="1">
    <source>
        <dbReference type="EnsemblMetazoa" id="GAUT029263-PA"/>
    </source>
</evidence>
<dbReference type="STRING" id="7395.A0A1A9V8J3"/>
<dbReference type="EnsemblMetazoa" id="GAUT029263-RA">
    <property type="protein sequence ID" value="GAUT029263-PA"/>
    <property type="gene ID" value="GAUT029263"/>
</dbReference>
<name>A0A1A9V8J3_GLOAU</name>
<evidence type="ECO:0008006" key="3">
    <source>
        <dbReference type="Google" id="ProtNLM"/>
    </source>
</evidence>
<sequence length="130" mass="15211">MSYGISFQGKVKIHFLRHGISYDISTRTRELKVPFHMNCQKKHLRHLLLHCTANEMCTTYRSDTKAIRNVCKWFKKFGAGNFDMKDKDRSGRPATMNTNLIKSVAAKYSRYSERKIVDATTTRNHLIKIR</sequence>
<organism evidence="1 2">
    <name type="scientific">Glossina austeni</name>
    <name type="common">Savannah tsetse fly</name>
    <dbReference type="NCBI Taxonomy" id="7395"/>
    <lineage>
        <taxon>Eukaryota</taxon>
        <taxon>Metazoa</taxon>
        <taxon>Ecdysozoa</taxon>
        <taxon>Arthropoda</taxon>
        <taxon>Hexapoda</taxon>
        <taxon>Insecta</taxon>
        <taxon>Pterygota</taxon>
        <taxon>Neoptera</taxon>
        <taxon>Endopterygota</taxon>
        <taxon>Diptera</taxon>
        <taxon>Brachycera</taxon>
        <taxon>Muscomorpha</taxon>
        <taxon>Hippoboscoidea</taxon>
        <taxon>Glossinidae</taxon>
        <taxon>Glossina</taxon>
    </lineage>
</organism>
<keyword evidence="2" id="KW-1185">Reference proteome</keyword>
<dbReference type="Proteomes" id="UP000078200">
    <property type="component" value="Unassembled WGS sequence"/>
</dbReference>